<dbReference type="Pfam" id="PF05016">
    <property type="entry name" value="ParE_toxin"/>
    <property type="match status" value="1"/>
</dbReference>
<accession>A0A315EBH1</accession>
<comment type="caution">
    <text evidence="2">The sequence shown here is derived from an EMBL/GenBank/DDBJ whole genome shotgun (WGS) entry which is preliminary data.</text>
</comment>
<reference evidence="2 3" key="1">
    <citation type="submission" date="2017-04" db="EMBL/GenBank/DDBJ databases">
        <title>Unexpected and diverse lifestyles within the genus Limnohabitans.</title>
        <authorList>
            <person name="Kasalicky V."/>
            <person name="Mehrshad M."/>
            <person name="Andrei S.-A."/>
            <person name="Salcher M."/>
            <person name="Kratochvilova H."/>
            <person name="Simek K."/>
            <person name="Ghai R."/>
        </authorList>
    </citation>
    <scope>NUCLEOTIDE SEQUENCE [LARGE SCALE GENOMIC DNA]</scope>
    <source>
        <strain evidence="2 3">II-B4</strain>
    </source>
</reference>
<name>A0A315EBH1_9BURK</name>
<dbReference type="Proteomes" id="UP000250790">
    <property type="component" value="Unassembled WGS sequence"/>
</dbReference>
<dbReference type="RefSeq" id="WP_108312398.1">
    <property type="nucleotide sequence ID" value="NZ_NESN01000002.1"/>
</dbReference>
<gene>
    <name evidence="2" type="ORF">B9Z37_07875</name>
</gene>
<evidence type="ECO:0000256" key="1">
    <source>
        <dbReference type="ARBA" id="ARBA00022649"/>
    </source>
</evidence>
<evidence type="ECO:0000313" key="3">
    <source>
        <dbReference type="Proteomes" id="UP000250790"/>
    </source>
</evidence>
<dbReference type="InterPro" id="IPR007712">
    <property type="entry name" value="RelE/ParE_toxin"/>
</dbReference>
<keyword evidence="3" id="KW-1185">Reference proteome</keyword>
<evidence type="ECO:0000313" key="2">
    <source>
        <dbReference type="EMBL" id="PUE54439.1"/>
    </source>
</evidence>
<proteinExistence type="predicted"/>
<keyword evidence="1" id="KW-1277">Toxin-antitoxin system</keyword>
<dbReference type="Gene3D" id="3.30.2310.20">
    <property type="entry name" value="RelE-like"/>
    <property type="match status" value="1"/>
</dbReference>
<dbReference type="InterPro" id="IPR035093">
    <property type="entry name" value="RelE/ParE_toxin_dom_sf"/>
</dbReference>
<organism evidence="2 3">
    <name type="scientific">Limnohabitans parvus II-B4</name>
    <dbReference type="NCBI Taxonomy" id="1293052"/>
    <lineage>
        <taxon>Bacteria</taxon>
        <taxon>Pseudomonadati</taxon>
        <taxon>Pseudomonadota</taxon>
        <taxon>Betaproteobacteria</taxon>
        <taxon>Burkholderiales</taxon>
        <taxon>Comamonadaceae</taxon>
        <taxon>Limnohabitans</taxon>
    </lineage>
</organism>
<dbReference type="OrthoDB" id="516834at2"/>
<protein>
    <submittedName>
        <fullName evidence="2">Plasmid stabilization protein ParE</fullName>
    </submittedName>
</protein>
<sequence length="110" mass="12148">MSAVWAVRLAEKAEHDLLDALVWTTDQFGALQADDYLETLTLALEALTDGPNIVGSKVRDDIGLGIRTLHVARLGRKGRHLVVFRLADGQVIDVIRLLHDSMDLAKHLPD</sequence>
<dbReference type="AlphaFoldDB" id="A0A315EBH1"/>
<dbReference type="EMBL" id="NESN01000002">
    <property type="protein sequence ID" value="PUE54439.1"/>
    <property type="molecule type" value="Genomic_DNA"/>
</dbReference>